<organism evidence="2">
    <name type="scientific">Uncultured Desulfatiglans sp</name>
    <dbReference type="NCBI Taxonomy" id="1748965"/>
    <lineage>
        <taxon>Bacteria</taxon>
        <taxon>Pseudomonadati</taxon>
        <taxon>Thermodesulfobacteriota</taxon>
        <taxon>Desulfobacteria</taxon>
        <taxon>Desulfatiglandales</taxon>
        <taxon>Desulfatiglandaceae</taxon>
        <taxon>Desulfatiglans</taxon>
        <taxon>environmental samples</taxon>
    </lineage>
</organism>
<dbReference type="EMBL" id="UPXX01000013">
    <property type="protein sequence ID" value="VBB42058.1"/>
    <property type="molecule type" value="Genomic_DNA"/>
</dbReference>
<dbReference type="EC" id="2.4.-.-" evidence="2"/>
<dbReference type="PANTHER" id="PTHR22916">
    <property type="entry name" value="GLYCOSYLTRANSFERASE"/>
    <property type="match status" value="1"/>
</dbReference>
<dbReference type="InterPro" id="IPR001173">
    <property type="entry name" value="Glyco_trans_2-like"/>
</dbReference>
<dbReference type="CDD" id="cd06433">
    <property type="entry name" value="GT_2_WfgS_like"/>
    <property type="match status" value="1"/>
</dbReference>
<proteinExistence type="predicted"/>
<accession>A0A653A283</accession>
<protein>
    <submittedName>
        <fullName evidence="2">Glycosyltransferase, group 2 family protein</fullName>
        <ecNumber evidence="2">2.4.-.-</ecNumber>
    </submittedName>
</protein>
<name>A0A653A283_UNCDX</name>
<evidence type="ECO:0000259" key="1">
    <source>
        <dbReference type="Pfam" id="PF00535"/>
    </source>
</evidence>
<dbReference type="Pfam" id="PF00535">
    <property type="entry name" value="Glycos_transf_2"/>
    <property type="match status" value="1"/>
</dbReference>
<reference evidence="2" key="1">
    <citation type="submission" date="2018-07" db="EMBL/GenBank/DDBJ databases">
        <authorList>
            <consortium name="Genoscope - CEA"/>
            <person name="William W."/>
        </authorList>
    </citation>
    <scope>NUCLEOTIDE SEQUENCE</scope>
    <source>
        <strain evidence="2">IK1</strain>
    </source>
</reference>
<evidence type="ECO:0000313" key="2">
    <source>
        <dbReference type="EMBL" id="VBB42058.1"/>
    </source>
</evidence>
<dbReference type="InterPro" id="IPR029044">
    <property type="entry name" value="Nucleotide-diphossugar_trans"/>
</dbReference>
<dbReference type="SUPFAM" id="SSF50242">
    <property type="entry name" value="TIMP-like"/>
    <property type="match status" value="1"/>
</dbReference>
<keyword evidence="2" id="KW-0808">Transferase</keyword>
<feature type="domain" description="Glycosyltransferase 2-like" evidence="1">
    <location>
        <begin position="6"/>
        <end position="161"/>
    </location>
</feature>
<dbReference type="InterPro" id="IPR008993">
    <property type="entry name" value="TIMP-like_OB-fold"/>
</dbReference>
<sequence>MTSFAITIPNLNQSRFLTTALESLRHQTAPFEVALMDGGSTDGFPHVAEHYTDIINYSRSGKDGGQSAAIKEGFDRVSGDIVAWLNADDYYFPDTLKKVADCFDKNPDVDVIYGNAVFVTPEGFFLSYYPSVKHCRDISEIYKACIICQPACFVRRRAYDEVGMINTSLVYTMDWDLWCRLAKKGGKFLYLPEVLAAVRYYEGTKTLSCSMRRYWEIYRIELLYNHFIPFVTIEFMDYDVIVLNKRTKTTKAFRQFYNKVYAPFKSTYCKLFQRQDVSYEGLLYGFHRWDQIVEGTCKIYLPWYEKEFWRNLKLKAEPLDCNYDISIDGRKLHSPTLEDNTLIQPIPPSNGHAHEVRISRTGEKPWRFGSLTSDLA</sequence>
<dbReference type="PANTHER" id="PTHR22916:SF65">
    <property type="entry name" value="SLR1065 PROTEIN"/>
    <property type="match status" value="1"/>
</dbReference>
<dbReference type="SUPFAM" id="SSF53448">
    <property type="entry name" value="Nucleotide-diphospho-sugar transferases"/>
    <property type="match status" value="1"/>
</dbReference>
<dbReference type="AlphaFoldDB" id="A0A653A283"/>
<gene>
    <name evidence="2" type="ORF">TRIP_B200198</name>
</gene>
<dbReference type="GO" id="GO:0016758">
    <property type="term" value="F:hexosyltransferase activity"/>
    <property type="evidence" value="ECO:0007669"/>
    <property type="project" value="UniProtKB-ARBA"/>
</dbReference>
<keyword evidence="2" id="KW-0328">Glycosyltransferase</keyword>
<dbReference type="Gene3D" id="3.90.550.10">
    <property type="entry name" value="Spore Coat Polysaccharide Biosynthesis Protein SpsA, Chain A"/>
    <property type="match status" value="1"/>
</dbReference>